<dbReference type="Proteomes" id="UP000823635">
    <property type="component" value="Unassembled WGS sequence"/>
</dbReference>
<feature type="domain" description="SUF system FeS cluster assembly SufBD core" evidence="1">
    <location>
        <begin position="81"/>
        <end position="301"/>
    </location>
</feature>
<dbReference type="InterPro" id="IPR055346">
    <property type="entry name" value="Fe-S_cluster_assembly_SufBD"/>
</dbReference>
<dbReference type="EMBL" id="JADINB010000136">
    <property type="protein sequence ID" value="MBO8429528.1"/>
    <property type="molecule type" value="Genomic_DNA"/>
</dbReference>
<dbReference type="GO" id="GO:0016226">
    <property type="term" value="P:iron-sulfur cluster assembly"/>
    <property type="evidence" value="ECO:0007669"/>
    <property type="project" value="InterPro"/>
</dbReference>
<dbReference type="InterPro" id="IPR037284">
    <property type="entry name" value="SUF_FeS_clus_asmbl_SufBD_sf"/>
</dbReference>
<dbReference type="InterPro" id="IPR000825">
    <property type="entry name" value="SUF_FeS_clus_asmbl_SufBD_core"/>
</dbReference>
<organism evidence="2 3">
    <name type="scientific">Candidatus Egerieousia excrementavium</name>
    <dbReference type="NCBI Taxonomy" id="2840778"/>
    <lineage>
        <taxon>Bacteria</taxon>
        <taxon>Pseudomonadati</taxon>
        <taxon>Bacteroidota</taxon>
        <taxon>Bacteroidia</taxon>
        <taxon>Bacteroidales</taxon>
        <taxon>Candidatus Egerieousia</taxon>
    </lineage>
</organism>
<dbReference type="SUPFAM" id="SSF101960">
    <property type="entry name" value="Stabilizer of iron transporter SufD"/>
    <property type="match status" value="1"/>
</dbReference>
<gene>
    <name evidence="2" type="primary">sufD</name>
    <name evidence="2" type="ORF">IAC68_06330</name>
</gene>
<dbReference type="PANTHER" id="PTHR43575">
    <property type="entry name" value="PROTEIN ABCI7, CHLOROPLASTIC"/>
    <property type="match status" value="1"/>
</dbReference>
<reference evidence="2" key="2">
    <citation type="journal article" date="2021" name="PeerJ">
        <title>Extensive microbial diversity within the chicken gut microbiome revealed by metagenomics and culture.</title>
        <authorList>
            <person name="Gilroy R."/>
            <person name="Ravi A."/>
            <person name="Getino M."/>
            <person name="Pursley I."/>
            <person name="Horton D.L."/>
            <person name="Alikhan N.F."/>
            <person name="Baker D."/>
            <person name="Gharbi K."/>
            <person name="Hall N."/>
            <person name="Watson M."/>
            <person name="Adriaenssens E.M."/>
            <person name="Foster-Nyarko E."/>
            <person name="Jarju S."/>
            <person name="Secka A."/>
            <person name="Antonio M."/>
            <person name="Oren A."/>
            <person name="Chaudhuri R.R."/>
            <person name="La Ragione R."/>
            <person name="Hildebrand F."/>
            <person name="Pallen M.J."/>
        </authorList>
    </citation>
    <scope>NUCLEOTIDE SEQUENCE</scope>
    <source>
        <strain evidence="2">15467</strain>
    </source>
</reference>
<evidence type="ECO:0000259" key="1">
    <source>
        <dbReference type="Pfam" id="PF01458"/>
    </source>
</evidence>
<protein>
    <submittedName>
        <fullName evidence="2">Fe-S cluster assembly protein SufD</fullName>
    </submittedName>
</protein>
<dbReference type="PANTHER" id="PTHR43575:SF1">
    <property type="entry name" value="PROTEIN ABCI7, CHLOROPLASTIC"/>
    <property type="match status" value="1"/>
</dbReference>
<dbReference type="NCBIfam" id="TIGR01981">
    <property type="entry name" value="sufD"/>
    <property type="match status" value="1"/>
</dbReference>
<name>A0A9D9DL20_9BACT</name>
<reference evidence="2" key="1">
    <citation type="submission" date="2020-10" db="EMBL/GenBank/DDBJ databases">
        <authorList>
            <person name="Gilroy R."/>
        </authorList>
    </citation>
    <scope>NUCLEOTIDE SEQUENCE</scope>
    <source>
        <strain evidence="2">15467</strain>
    </source>
</reference>
<comment type="caution">
    <text evidence="2">The sequence shown here is derived from an EMBL/GenBank/DDBJ whole genome shotgun (WGS) entry which is preliminary data.</text>
</comment>
<accession>A0A9D9DL20</accession>
<evidence type="ECO:0000313" key="2">
    <source>
        <dbReference type="EMBL" id="MBO8429528.1"/>
    </source>
</evidence>
<dbReference type="InterPro" id="IPR011542">
    <property type="entry name" value="SUF_FeS_clus_asmbl_SufD"/>
</dbReference>
<proteinExistence type="predicted"/>
<sequence>MVNYIYTPQSDYFKCRVPLRETLQAFVVDGTLQQEGSTGLKKGKSGKGYEISFGKDSPSGKILQIISIRSHNTDGTLEYGNSISVEENSEASLLLCSHTFTMNGFQTKEKLDINISQCGRLNLVIMQNEHDRSHHNTSINIEIGRDAICKLHLVTLHGGKIDNKINISLNGKGGECNLHGLYLAGGNQEISNCVNIYHNAGECKSNQLFKGILDGNAVTRFSGTIYVEKDAQKTEAYQANNNLLSSDNATAYTKPHLEIYADDVKCSHGATVGSLDEDELFYMRSRGISLEEAKLLQQQAFANATIEDLANPELRERLTSLIESRLRGEFSECQNCDRHCC</sequence>
<evidence type="ECO:0000313" key="3">
    <source>
        <dbReference type="Proteomes" id="UP000823635"/>
    </source>
</evidence>
<dbReference type="Pfam" id="PF01458">
    <property type="entry name" value="SUFBD_core"/>
    <property type="match status" value="1"/>
</dbReference>
<dbReference type="AlphaFoldDB" id="A0A9D9DL20"/>